<keyword evidence="2" id="KW-0378">Hydrolase</keyword>
<dbReference type="EMBL" id="SLZW01000002">
    <property type="protein sequence ID" value="TCS64078.1"/>
    <property type="molecule type" value="Genomic_DNA"/>
</dbReference>
<dbReference type="SUPFAM" id="SSF50199">
    <property type="entry name" value="Staphylococcal nuclease"/>
    <property type="match status" value="1"/>
</dbReference>
<keyword evidence="2" id="KW-0540">Nuclease</keyword>
<dbReference type="AlphaFoldDB" id="A0A4R3JDI4"/>
<dbReference type="RefSeq" id="WP_132938049.1">
    <property type="nucleotide sequence ID" value="NZ_CP119676.1"/>
</dbReference>
<reference evidence="2 3" key="1">
    <citation type="submission" date="2019-03" db="EMBL/GenBank/DDBJ databases">
        <title>Genomic Encyclopedia of Type Strains, Phase IV (KMG-IV): sequencing the most valuable type-strain genomes for metagenomic binning, comparative biology and taxonomic classification.</title>
        <authorList>
            <person name="Goeker M."/>
        </authorList>
    </citation>
    <scope>NUCLEOTIDE SEQUENCE [LARGE SCALE GENOMIC DNA]</scope>
    <source>
        <strain evidence="2 3">DSM 101688</strain>
    </source>
</reference>
<dbReference type="PROSITE" id="PS50830">
    <property type="entry name" value="TNASE_3"/>
    <property type="match status" value="1"/>
</dbReference>
<name>A0A4R3JDI4_9PROT</name>
<dbReference type="PANTHER" id="PTHR12302">
    <property type="entry name" value="EBNA2 BINDING PROTEIN P100"/>
    <property type="match status" value="1"/>
</dbReference>
<protein>
    <submittedName>
        <fullName evidence="2">Endonuclease YncB(Thermonuclease family)</fullName>
    </submittedName>
</protein>
<gene>
    <name evidence="2" type="ORF">EDD55_102115</name>
</gene>
<sequence length="159" mass="17827">MNKIFLSVFGLFVLAFPNLGMAKMISGRIQMIDADSAYVGGAEIRLGGVDAPEWSQICTLNGQDWMAGQKATAWAISFVGNGRATCHAETRDRYGRYIATCTVDGRNLNESLVRSGWAFAYRHYSKRYVAAENAARAEHIGIWRGRCQAPWTWRHTHPR</sequence>
<evidence type="ECO:0000313" key="2">
    <source>
        <dbReference type="EMBL" id="TCS64078.1"/>
    </source>
</evidence>
<evidence type="ECO:0000259" key="1">
    <source>
        <dbReference type="PROSITE" id="PS50830"/>
    </source>
</evidence>
<dbReference type="Gene3D" id="2.40.50.90">
    <property type="match status" value="1"/>
</dbReference>
<dbReference type="SMART" id="SM00318">
    <property type="entry name" value="SNc"/>
    <property type="match status" value="1"/>
</dbReference>
<comment type="caution">
    <text evidence="2">The sequence shown here is derived from an EMBL/GenBank/DDBJ whole genome shotgun (WGS) entry which is preliminary data.</text>
</comment>
<dbReference type="Proteomes" id="UP000295304">
    <property type="component" value="Unassembled WGS sequence"/>
</dbReference>
<keyword evidence="2" id="KW-0255">Endonuclease</keyword>
<accession>A0A4R3JDI4</accession>
<dbReference type="InterPro" id="IPR035437">
    <property type="entry name" value="SNase_OB-fold_sf"/>
</dbReference>
<organism evidence="2 3">
    <name type="scientific">Varunaivibrio sulfuroxidans</name>
    <dbReference type="NCBI Taxonomy" id="1773489"/>
    <lineage>
        <taxon>Bacteria</taxon>
        <taxon>Pseudomonadati</taxon>
        <taxon>Pseudomonadota</taxon>
        <taxon>Alphaproteobacteria</taxon>
        <taxon>Rhodospirillales</taxon>
        <taxon>Magnetovibrionaceae</taxon>
        <taxon>Varunaivibrio</taxon>
    </lineage>
</organism>
<dbReference type="OrthoDB" id="9805504at2"/>
<proteinExistence type="predicted"/>
<dbReference type="PANTHER" id="PTHR12302:SF26">
    <property type="entry name" value="BLR1266 PROTEIN"/>
    <property type="match status" value="1"/>
</dbReference>
<evidence type="ECO:0000313" key="3">
    <source>
        <dbReference type="Proteomes" id="UP000295304"/>
    </source>
</evidence>
<dbReference type="InterPro" id="IPR016071">
    <property type="entry name" value="Staphylococal_nuclease_OB-fold"/>
</dbReference>
<keyword evidence="3" id="KW-1185">Reference proteome</keyword>
<dbReference type="GO" id="GO:0004519">
    <property type="term" value="F:endonuclease activity"/>
    <property type="evidence" value="ECO:0007669"/>
    <property type="project" value="UniProtKB-KW"/>
</dbReference>
<feature type="domain" description="TNase-like" evidence="1">
    <location>
        <begin position="30"/>
        <end position="145"/>
    </location>
</feature>
<dbReference type="Pfam" id="PF00565">
    <property type="entry name" value="SNase"/>
    <property type="match status" value="1"/>
</dbReference>